<dbReference type="InterPro" id="IPR005119">
    <property type="entry name" value="LysR_subst-bd"/>
</dbReference>
<evidence type="ECO:0000256" key="4">
    <source>
        <dbReference type="ARBA" id="ARBA00023163"/>
    </source>
</evidence>
<dbReference type="Proteomes" id="UP000464524">
    <property type="component" value="Chromosome"/>
</dbReference>
<dbReference type="PANTHER" id="PTHR30537:SF5">
    <property type="entry name" value="HTH-TYPE TRANSCRIPTIONAL ACTIVATOR TTDR-RELATED"/>
    <property type="match status" value="1"/>
</dbReference>
<keyword evidence="7" id="KW-1185">Reference proteome</keyword>
<name>A0A857JR36_9ALTE</name>
<gene>
    <name evidence="6" type="ORF">FX988_04217</name>
</gene>
<keyword evidence="2" id="KW-0805">Transcription regulation</keyword>
<dbReference type="InterPro" id="IPR036390">
    <property type="entry name" value="WH_DNA-bd_sf"/>
</dbReference>
<proteinExistence type="inferred from homology"/>
<sequence length="294" mass="33232">MSFSFNGIIEFVAVAETQGFSAAARKLNVNVSHISRKVAALEKELGVSLLARSTRTVRLTDAGQAYFSRCQELVYGLQEANETVFDKQVELSGTLKVSAAGEFAEQHIAPVLVEFAQLHPKLTIEMDFNSQMVNFIDDAFDFSIRYGPMKDSSLIARKLTNRSLVAAASEDYLVENGFPTHPNQLIEHNCLMTNNDTWFFRDNSKTIKVKLDARWRSNSVRSVILACERGLGVAYLPRSSFGNAIKNRTVVPVLEPYWNREIATWIVYANRNFLPAKARLAIHFLLDKFKDWQE</sequence>
<dbReference type="Pfam" id="PF00126">
    <property type="entry name" value="HTH_1"/>
    <property type="match status" value="1"/>
</dbReference>
<dbReference type="EMBL" id="CP047656">
    <property type="protein sequence ID" value="QHJ13936.1"/>
    <property type="molecule type" value="Genomic_DNA"/>
</dbReference>
<protein>
    <submittedName>
        <fullName evidence="6">HTH-type transcriptional regulator PgrR</fullName>
    </submittedName>
</protein>
<dbReference type="InterPro" id="IPR036388">
    <property type="entry name" value="WH-like_DNA-bd_sf"/>
</dbReference>
<accession>A0A857JR36</accession>
<dbReference type="CDD" id="cd08422">
    <property type="entry name" value="PBP2_CrgA_like"/>
    <property type="match status" value="1"/>
</dbReference>
<dbReference type="PANTHER" id="PTHR30537">
    <property type="entry name" value="HTH-TYPE TRANSCRIPTIONAL REGULATOR"/>
    <property type="match status" value="1"/>
</dbReference>
<evidence type="ECO:0000259" key="5">
    <source>
        <dbReference type="PROSITE" id="PS50931"/>
    </source>
</evidence>
<dbReference type="GO" id="GO:0006351">
    <property type="term" value="P:DNA-templated transcription"/>
    <property type="evidence" value="ECO:0007669"/>
    <property type="project" value="TreeGrafter"/>
</dbReference>
<dbReference type="Gene3D" id="3.40.190.290">
    <property type="match status" value="1"/>
</dbReference>
<dbReference type="GO" id="GO:0003700">
    <property type="term" value="F:DNA-binding transcription factor activity"/>
    <property type="evidence" value="ECO:0007669"/>
    <property type="project" value="InterPro"/>
</dbReference>
<dbReference type="OrthoDB" id="9786526at2"/>
<comment type="similarity">
    <text evidence="1">Belongs to the LysR transcriptional regulatory family.</text>
</comment>
<dbReference type="AlphaFoldDB" id="A0A857JR36"/>
<dbReference type="KEGG" id="pmes:FX988_04217"/>
<feature type="domain" description="HTH lysR-type" evidence="5">
    <location>
        <begin position="11"/>
        <end position="60"/>
    </location>
</feature>
<dbReference type="Gene3D" id="1.10.10.10">
    <property type="entry name" value="Winged helix-like DNA-binding domain superfamily/Winged helix DNA-binding domain"/>
    <property type="match status" value="1"/>
</dbReference>
<dbReference type="SUPFAM" id="SSF53850">
    <property type="entry name" value="Periplasmic binding protein-like II"/>
    <property type="match status" value="1"/>
</dbReference>
<evidence type="ECO:0000313" key="6">
    <source>
        <dbReference type="EMBL" id="QHJ13936.1"/>
    </source>
</evidence>
<keyword evidence="3" id="KW-0238">DNA-binding</keyword>
<dbReference type="InterPro" id="IPR000847">
    <property type="entry name" value="LysR_HTH_N"/>
</dbReference>
<dbReference type="InterPro" id="IPR058163">
    <property type="entry name" value="LysR-type_TF_proteobact-type"/>
</dbReference>
<reference evidence="6 7" key="1">
    <citation type="submission" date="2019-12" db="EMBL/GenBank/DDBJ databases">
        <title>Genome sequencing and assembly of endphytes of Porphyra tenera.</title>
        <authorList>
            <person name="Park J.M."/>
            <person name="Shin R."/>
            <person name="Jo S.H."/>
        </authorList>
    </citation>
    <scope>NUCLEOTIDE SEQUENCE [LARGE SCALE GENOMIC DNA]</scope>
    <source>
        <strain evidence="6 7">GPM4</strain>
    </source>
</reference>
<organism evidence="6 7">
    <name type="scientific">Paraglaciecola mesophila</name>
    <dbReference type="NCBI Taxonomy" id="197222"/>
    <lineage>
        <taxon>Bacteria</taxon>
        <taxon>Pseudomonadati</taxon>
        <taxon>Pseudomonadota</taxon>
        <taxon>Gammaproteobacteria</taxon>
        <taxon>Alteromonadales</taxon>
        <taxon>Alteromonadaceae</taxon>
        <taxon>Paraglaciecola</taxon>
    </lineage>
</organism>
<evidence type="ECO:0000256" key="3">
    <source>
        <dbReference type="ARBA" id="ARBA00023125"/>
    </source>
</evidence>
<dbReference type="Pfam" id="PF03466">
    <property type="entry name" value="LysR_substrate"/>
    <property type="match status" value="1"/>
</dbReference>
<evidence type="ECO:0000256" key="2">
    <source>
        <dbReference type="ARBA" id="ARBA00023015"/>
    </source>
</evidence>
<evidence type="ECO:0000256" key="1">
    <source>
        <dbReference type="ARBA" id="ARBA00009437"/>
    </source>
</evidence>
<dbReference type="RefSeq" id="WP_160181982.1">
    <property type="nucleotide sequence ID" value="NZ_CP047656.1"/>
</dbReference>
<dbReference type="PROSITE" id="PS50931">
    <property type="entry name" value="HTH_LYSR"/>
    <property type="match status" value="1"/>
</dbReference>
<dbReference type="GO" id="GO:0043565">
    <property type="term" value="F:sequence-specific DNA binding"/>
    <property type="evidence" value="ECO:0007669"/>
    <property type="project" value="TreeGrafter"/>
</dbReference>
<keyword evidence="4" id="KW-0804">Transcription</keyword>
<dbReference type="FunFam" id="1.10.10.10:FF:000001">
    <property type="entry name" value="LysR family transcriptional regulator"/>
    <property type="match status" value="1"/>
</dbReference>
<dbReference type="SUPFAM" id="SSF46785">
    <property type="entry name" value="Winged helix' DNA-binding domain"/>
    <property type="match status" value="1"/>
</dbReference>
<evidence type="ECO:0000313" key="7">
    <source>
        <dbReference type="Proteomes" id="UP000464524"/>
    </source>
</evidence>